<evidence type="ECO:0000313" key="5">
    <source>
        <dbReference type="Proteomes" id="UP000195402"/>
    </source>
</evidence>
<comment type="similarity">
    <text evidence="1">Belongs to the mTERF family.</text>
</comment>
<dbReference type="PANTHER" id="PTHR13068">
    <property type="entry name" value="CGI-12 PROTEIN-RELATED"/>
    <property type="match status" value="1"/>
</dbReference>
<dbReference type="AlphaFoldDB" id="A0A200Q1X3"/>
<dbReference type="Gene3D" id="1.25.70.10">
    <property type="entry name" value="Transcription termination factor 3, mitochondrial"/>
    <property type="match status" value="1"/>
</dbReference>
<comment type="caution">
    <text evidence="4">The sequence shown here is derived from an EMBL/GenBank/DDBJ whole genome shotgun (WGS) entry which is preliminary data.</text>
</comment>
<dbReference type="PANTHER" id="PTHR13068:SF236">
    <property type="entry name" value="OS02G0749800 PROTEIN"/>
    <property type="match status" value="1"/>
</dbReference>
<dbReference type="Proteomes" id="UP000195402">
    <property type="component" value="Unassembled WGS sequence"/>
</dbReference>
<dbReference type="InterPro" id="IPR038538">
    <property type="entry name" value="MTERF_sf"/>
</dbReference>
<keyword evidence="2" id="KW-0805">Transcription regulation</keyword>
<keyword evidence="2" id="KW-0806">Transcription termination</keyword>
<organism evidence="4 5">
    <name type="scientific">Macleaya cordata</name>
    <name type="common">Five-seeded plume-poppy</name>
    <name type="synonym">Bocconia cordata</name>
    <dbReference type="NCBI Taxonomy" id="56857"/>
    <lineage>
        <taxon>Eukaryota</taxon>
        <taxon>Viridiplantae</taxon>
        <taxon>Streptophyta</taxon>
        <taxon>Embryophyta</taxon>
        <taxon>Tracheophyta</taxon>
        <taxon>Spermatophyta</taxon>
        <taxon>Magnoliopsida</taxon>
        <taxon>Ranunculales</taxon>
        <taxon>Papaveraceae</taxon>
        <taxon>Papaveroideae</taxon>
        <taxon>Macleaya</taxon>
    </lineage>
</organism>
<dbReference type="SMART" id="SM00733">
    <property type="entry name" value="Mterf"/>
    <property type="match status" value="4"/>
</dbReference>
<gene>
    <name evidence="4" type="ORF">BVC80_1395g126</name>
</gene>
<keyword evidence="5" id="KW-1185">Reference proteome</keyword>
<protein>
    <submittedName>
        <fullName evidence="4">Mitochodrial transcription termination factor-related</fullName>
    </submittedName>
</protein>
<evidence type="ECO:0000313" key="4">
    <source>
        <dbReference type="EMBL" id="OVA04405.1"/>
    </source>
</evidence>
<keyword evidence="2" id="KW-0804">Transcription</keyword>
<sequence length="399" mass="45842">MSLSTLIFSHRSSLPAKSRLKALLLCYIINGRPIGEEEEEEMEYKYKHLLLVSSHHHLPPQPLPQPVSRLHVKRIPHLCRPTPNQFTHDYQVNSRAALPPHAASLTPSNRFLSSSSEFSDSVRVTLKSYGFTETQIIDLISKRPALLGVDPVNILKPKLDFLFSFEVTSAEVTELITSHPEILTRSLVNHLIPSYQILIKYVKNDANVLKVISNSRAFETKIEAFLEELSLEGVPETYITKLLLITPRTFEVPLPIFREFVKKAKHFRFKPENPNFCLALKTLSCVTESVWNEKLLVFKECGLGEKHVINMFQKYPQVMMVSKEKIRAILNFFSNKLKCGPEMAYKHPFLLTFSLKKRLAPRHSVIKILISKGIIREDNTDWNNIFTLSKTEFSEVYKV</sequence>
<dbReference type="OrthoDB" id="637682at2759"/>
<dbReference type="Pfam" id="PF02536">
    <property type="entry name" value="mTERF"/>
    <property type="match status" value="2"/>
</dbReference>
<evidence type="ECO:0000256" key="3">
    <source>
        <dbReference type="ARBA" id="ARBA00022946"/>
    </source>
</evidence>
<keyword evidence="3" id="KW-0809">Transit peptide</keyword>
<proteinExistence type="inferred from homology"/>
<reference evidence="4 5" key="1">
    <citation type="journal article" date="2017" name="Mol. Plant">
        <title>The Genome of Medicinal Plant Macleaya cordata Provides New Insights into Benzylisoquinoline Alkaloids Metabolism.</title>
        <authorList>
            <person name="Liu X."/>
            <person name="Liu Y."/>
            <person name="Huang P."/>
            <person name="Ma Y."/>
            <person name="Qing Z."/>
            <person name="Tang Q."/>
            <person name="Cao H."/>
            <person name="Cheng P."/>
            <person name="Zheng Y."/>
            <person name="Yuan Z."/>
            <person name="Zhou Y."/>
            <person name="Liu J."/>
            <person name="Tang Z."/>
            <person name="Zhuo Y."/>
            <person name="Zhang Y."/>
            <person name="Yu L."/>
            <person name="Huang J."/>
            <person name="Yang P."/>
            <person name="Peng Q."/>
            <person name="Zhang J."/>
            <person name="Jiang W."/>
            <person name="Zhang Z."/>
            <person name="Lin K."/>
            <person name="Ro D.K."/>
            <person name="Chen X."/>
            <person name="Xiong X."/>
            <person name="Shang Y."/>
            <person name="Huang S."/>
            <person name="Zeng J."/>
        </authorList>
    </citation>
    <scope>NUCLEOTIDE SEQUENCE [LARGE SCALE GENOMIC DNA]</scope>
    <source>
        <strain evidence="5">cv. BLH2017</strain>
        <tissue evidence="4">Root</tissue>
    </source>
</reference>
<dbReference type="STRING" id="56857.A0A200Q1X3"/>
<dbReference type="GO" id="GO:0003676">
    <property type="term" value="F:nucleic acid binding"/>
    <property type="evidence" value="ECO:0007669"/>
    <property type="project" value="InterPro"/>
</dbReference>
<accession>A0A200Q1X3</accession>
<name>A0A200Q1X3_MACCD</name>
<evidence type="ECO:0000256" key="2">
    <source>
        <dbReference type="ARBA" id="ARBA00022472"/>
    </source>
</evidence>
<dbReference type="EMBL" id="MVGT01003318">
    <property type="protein sequence ID" value="OVA04405.1"/>
    <property type="molecule type" value="Genomic_DNA"/>
</dbReference>
<dbReference type="InterPro" id="IPR003690">
    <property type="entry name" value="MTERF"/>
</dbReference>
<dbReference type="GO" id="GO:0006353">
    <property type="term" value="P:DNA-templated transcription termination"/>
    <property type="evidence" value="ECO:0007669"/>
    <property type="project" value="UniProtKB-KW"/>
</dbReference>
<evidence type="ECO:0000256" key="1">
    <source>
        <dbReference type="ARBA" id="ARBA00007692"/>
    </source>
</evidence>
<dbReference type="InParanoid" id="A0A200Q1X3"/>